<evidence type="ECO:0000313" key="1">
    <source>
        <dbReference type="EMBL" id="GJU05033.1"/>
    </source>
</evidence>
<dbReference type="Proteomes" id="UP001151760">
    <property type="component" value="Unassembled WGS sequence"/>
</dbReference>
<proteinExistence type="predicted"/>
<reference evidence="1" key="1">
    <citation type="journal article" date="2022" name="Int. J. Mol. Sci.">
        <title>Draft Genome of Tanacetum Coccineum: Genomic Comparison of Closely Related Tanacetum-Family Plants.</title>
        <authorList>
            <person name="Yamashiro T."/>
            <person name="Shiraishi A."/>
            <person name="Nakayama K."/>
            <person name="Satake H."/>
        </authorList>
    </citation>
    <scope>NUCLEOTIDE SEQUENCE</scope>
</reference>
<comment type="caution">
    <text evidence="1">The sequence shown here is derived from an EMBL/GenBank/DDBJ whole genome shotgun (WGS) entry which is preliminary data.</text>
</comment>
<sequence length="85" mass="9440">MLPYLEIDFDIKFPRALQCSGLDDVASRQGDIAVRGSLVYRQADGEIEHEETVSILKTLDVEVLANWVFDLNIVDCGKGNDLEVG</sequence>
<name>A0ABQ5IXS4_9ASTR</name>
<dbReference type="EMBL" id="BQNB010021308">
    <property type="protein sequence ID" value="GJU05033.1"/>
    <property type="molecule type" value="Genomic_DNA"/>
</dbReference>
<accession>A0ABQ5IXS4</accession>
<evidence type="ECO:0000313" key="2">
    <source>
        <dbReference type="Proteomes" id="UP001151760"/>
    </source>
</evidence>
<reference evidence="1" key="2">
    <citation type="submission" date="2022-01" db="EMBL/GenBank/DDBJ databases">
        <authorList>
            <person name="Yamashiro T."/>
            <person name="Shiraishi A."/>
            <person name="Satake H."/>
            <person name="Nakayama K."/>
        </authorList>
    </citation>
    <scope>NUCLEOTIDE SEQUENCE</scope>
</reference>
<gene>
    <name evidence="1" type="ORF">Tco_1121463</name>
</gene>
<organism evidence="1 2">
    <name type="scientific">Tanacetum coccineum</name>
    <dbReference type="NCBI Taxonomy" id="301880"/>
    <lineage>
        <taxon>Eukaryota</taxon>
        <taxon>Viridiplantae</taxon>
        <taxon>Streptophyta</taxon>
        <taxon>Embryophyta</taxon>
        <taxon>Tracheophyta</taxon>
        <taxon>Spermatophyta</taxon>
        <taxon>Magnoliopsida</taxon>
        <taxon>eudicotyledons</taxon>
        <taxon>Gunneridae</taxon>
        <taxon>Pentapetalae</taxon>
        <taxon>asterids</taxon>
        <taxon>campanulids</taxon>
        <taxon>Asterales</taxon>
        <taxon>Asteraceae</taxon>
        <taxon>Asteroideae</taxon>
        <taxon>Anthemideae</taxon>
        <taxon>Anthemidinae</taxon>
        <taxon>Tanacetum</taxon>
    </lineage>
</organism>
<keyword evidence="2" id="KW-1185">Reference proteome</keyword>
<protein>
    <submittedName>
        <fullName evidence="1">Uncharacterized protein</fullName>
    </submittedName>
</protein>